<keyword evidence="2" id="KW-1185">Reference proteome</keyword>
<comment type="caution">
    <text evidence="1">The sequence shown here is derived from an EMBL/GenBank/DDBJ whole genome shotgun (WGS) entry which is preliminary data.</text>
</comment>
<protein>
    <recommendedName>
        <fullName evidence="3">DDE family transposase</fullName>
    </recommendedName>
</protein>
<sequence length="173" mass="19943">MTPLLRLRLLADVGAGGDPDDGGRHSVSIRRNTTTGELALYRCWTPRPVALAQLVHVAGVRWIVEESFQAAKRQVGLDQHQPRRWTSWHRFTTLAALAILAIRAAEPAPHDDTERPNLIRLTVNEIRRLINILLIRSTRSTAHRLRWSIWRRRHQANARQAHDNRRLNHEPQP</sequence>
<dbReference type="InterPro" id="IPR012337">
    <property type="entry name" value="RNaseH-like_sf"/>
</dbReference>
<evidence type="ECO:0008006" key="3">
    <source>
        <dbReference type="Google" id="ProtNLM"/>
    </source>
</evidence>
<evidence type="ECO:0000313" key="1">
    <source>
        <dbReference type="EMBL" id="GIF77441.1"/>
    </source>
</evidence>
<evidence type="ECO:0000313" key="2">
    <source>
        <dbReference type="Proteomes" id="UP000604117"/>
    </source>
</evidence>
<accession>A0ABQ4D1M8</accession>
<name>A0ABQ4D1M8_9ACTN</name>
<organism evidence="1 2">
    <name type="scientific">Asanoa siamensis</name>
    <dbReference type="NCBI Taxonomy" id="926357"/>
    <lineage>
        <taxon>Bacteria</taxon>
        <taxon>Bacillati</taxon>
        <taxon>Actinomycetota</taxon>
        <taxon>Actinomycetes</taxon>
        <taxon>Micromonosporales</taxon>
        <taxon>Micromonosporaceae</taxon>
        <taxon>Asanoa</taxon>
    </lineage>
</organism>
<gene>
    <name evidence="1" type="ORF">Asi02nite_69590</name>
</gene>
<reference evidence="1 2" key="1">
    <citation type="submission" date="2021-01" db="EMBL/GenBank/DDBJ databases">
        <title>Whole genome shotgun sequence of Asanoa siamensis NBRC 107932.</title>
        <authorList>
            <person name="Komaki H."/>
            <person name="Tamura T."/>
        </authorList>
    </citation>
    <scope>NUCLEOTIDE SEQUENCE [LARGE SCALE GENOMIC DNA]</scope>
    <source>
        <strain evidence="1 2">NBRC 107932</strain>
    </source>
</reference>
<dbReference type="SUPFAM" id="SSF53098">
    <property type="entry name" value="Ribonuclease H-like"/>
    <property type="match status" value="1"/>
</dbReference>
<dbReference type="Proteomes" id="UP000604117">
    <property type="component" value="Unassembled WGS sequence"/>
</dbReference>
<dbReference type="EMBL" id="BONE01000090">
    <property type="protein sequence ID" value="GIF77441.1"/>
    <property type="molecule type" value="Genomic_DNA"/>
</dbReference>
<proteinExistence type="predicted"/>